<name>A0ABN9VVP5_9DINO</name>
<protein>
    <submittedName>
        <fullName evidence="2">Uncharacterized protein</fullName>
    </submittedName>
</protein>
<sequence length="70" mass="7917">MPAPGRSLGAARCGPASAEQLSPAQDRGRCNVQWSCFWSVHTDRLHALDQRPNYCTGRRQEWPQHFTKPP</sequence>
<proteinExistence type="predicted"/>
<dbReference type="Proteomes" id="UP001189429">
    <property type="component" value="Unassembled WGS sequence"/>
</dbReference>
<evidence type="ECO:0000313" key="2">
    <source>
        <dbReference type="EMBL" id="CAK0877187.1"/>
    </source>
</evidence>
<gene>
    <name evidence="2" type="ORF">PCOR1329_LOCUS61309</name>
</gene>
<feature type="non-terminal residue" evidence="2">
    <location>
        <position position="70"/>
    </location>
</feature>
<reference evidence="2" key="1">
    <citation type="submission" date="2023-10" db="EMBL/GenBank/DDBJ databases">
        <authorList>
            <person name="Chen Y."/>
            <person name="Shah S."/>
            <person name="Dougan E. K."/>
            <person name="Thang M."/>
            <person name="Chan C."/>
        </authorList>
    </citation>
    <scope>NUCLEOTIDE SEQUENCE [LARGE SCALE GENOMIC DNA]</scope>
</reference>
<comment type="caution">
    <text evidence="2">The sequence shown here is derived from an EMBL/GenBank/DDBJ whole genome shotgun (WGS) entry which is preliminary data.</text>
</comment>
<dbReference type="EMBL" id="CAUYUJ010017710">
    <property type="protein sequence ID" value="CAK0877187.1"/>
    <property type="molecule type" value="Genomic_DNA"/>
</dbReference>
<accession>A0ABN9VVP5</accession>
<organism evidence="2 3">
    <name type="scientific">Prorocentrum cordatum</name>
    <dbReference type="NCBI Taxonomy" id="2364126"/>
    <lineage>
        <taxon>Eukaryota</taxon>
        <taxon>Sar</taxon>
        <taxon>Alveolata</taxon>
        <taxon>Dinophyceae</taxon>
        <taxon>Prorocentrales</taxon>
        <taxon>Prorocentraceae</taxon>
        <taxon>Prorocentrum</taxon>
    </lineage>
</organism>
<evidence type="ECO:0000256" key="1">
    <source>
        <dbReference type="SAM" id="MobiDB-lite"/>
    </source>
</evidence>
<keyword evidence="3" id="KW-1185">Reference proteome</keyword>
<evidence type="ECO:0000313" key="3">
    <source>
        <dbReference type="Proteomes" id="UP001189429"/>
    </source>
</evidence>
<feature type="region of interest" description="Disordered" evidence="1">
    <location>
        <begin position="1"/>
        <end position="26"/>
    </location>
</feature>